<gene>
    <name evidence="3" type="ORF">SAMN04487971_102210</name>
</gene>
<dbReference type="EMBL" id="FNGE01000002">
    <property type="protein sequence ID" value="SDK67126.1"/>
    <property type="molecule type" value="Genomic_DNA"/>
</dbReference>
<feature type="transmembrane region" description="Helical" evidence="2">
    <location>
        <begin position="58"/>
        <end position="77"/>
    </location>
</feature>
<dbReference type="STRING" id="525640.SAMN04487971_102210"/>
<feature type="region of interest" description="Disordered" evidence="1">
    <location>
        <begin position="1"/>
        <end position="21"/>
    </location>
</feature>
<keyword evidence="2" id="KW-1133">Transmembrane helix</keyword>
<evidence type="ECO:0000313" key="3">
    <source>
        <dbReference type="EMBL" id="SDK67126.1"/>
    </source>
</evidence>
<evidence type="ECO:0000256" key="1">
    <source>
        <dbReference type="SAM" id="MobiDB-lite"/>
    </source>
</evidence>
<sequence length="78" mass="8190">MSRTETSAEHLASALSPDAEMQTQKERILAARILVILALVVVLVIVVVALFGLPALTMIALLATVVVMGLLIAYAAGF</sequence>
<proteinExistence type="predicted"/>
<keyword evidence="2" id="KW-0472">Membrane</keyword>
<reference evidence="4" key="1">
    <citation type="submission" date="2016-10" db="EMBL/GenBank/DDBJ databases">
        <authorList>
            <person name="Varghese N."/>
            <person name="Submissions S."/>
        </authorList>
    </citation>
    <scope>NUCLEOTIDE SEQUENCE [LARGE SCALE GENOMIC DNA]</scope>
    <source>
        <strain evidence="4">CGMCC 1.7655</strain>
    </source>
</reference>
<dbReference type="AlphaFoldDB" id="A0A1G9DT98"/>
<accession>A0A1G9DT98</accession>
<keyword evidence="2" id="KW-0812">Transmembrane</keyword>
<evidence type="ECO:0000313" key="4">
    <source>
        <dbReference type="Proteomes" id="UP000199555"/>
    </source>
</evidence>
<evidence type="ECO:0000256" key="2">
    <source>
        <dbReference type="SAM" id="Phobius"/>
    </source>
</evidence>
<dbReference type="Proteomes" id="UP000199555">
    <property type="component" value="Unassembled WGS sequence"/>
</dbReference>
<protein>
    <submittedName>
        <fullName evidence="3">Uncharacterized protein</fullName>
    </submittedName>
</protein>
<feature type="transmembrane region" description="Helical" evidence="2">
    <location>
        <begin position="29"/>
        <end position="52"/>
    </location>
</feature>
<dbReference type="RefSeq" id="WP_090752544.1">
    <property type="nucleotide sequence ID" value="NZ_FNGE01000002.1"/>
</dbReference>
<keyword evidence="4" id="KW-1185">Reference proteome</keyword>
<organism evidence="3 4">
    <name type="scientific">Paracoccus chinensis</name>
    <dbReference type="NCBI Taxonomy" id="525640"/>
    <lineage>
        <taxon>Bacteria</taxon>
        <taxon>Pseudomonadati</taxon>
        <taxon>Pseudomonadota</taxon>
        <taxon>Alphaproteobacteria</taxon>
        <taxon>Rhodobacterales</taxon>
        <taxon>Paracoccaceae</taxon>
        <taxon>Paracoccus</taxon>
    </lineage>
</organism>
<name>A0A1G9DT98_9RHOB</name>